<gene>
    <name evidence="1" type="ORF">PoB_006418600</name>
</gene>
<accession>A0AAV4D118</accession>
<dbReference type="AlphaFoldDB" id="A0AAV4D118"/>
<proteinExistence type="predicted"/>
<organism evidence="1 2">
    <name type="scientific">Plakobranchus ocellatus</name>
    <dbReference type="NCBI Taxonomy" id="259542"/>
    <lineage>
        <taxon>Eukaryota</taxon>
        <taxon>Metazoa</taxon>
        <taxon>Spiralia</taxon>
        <taxon>Lophotrochozoa</taxon>
        <taxon>Mollusca</taxon>
        <taxon>Gastropoda</taxon>
        <taxon>Heterobranchia</taxon>
        <taxon>Euthyneura</taxon>
        <taxon>Panpulmonata</taxon>
        <taxon>Sacoglossa</taxon>
        <taxon>Placobranchoidea</taxon>
        <taxon>Plakobranchidae</taxon>
        <taxon>Plakobranchus</taxon>
    </lineage>
</organism>
<comment type="caution">
    <text evidence="1">The sequence shown here is derived from an EMBL/GenBank/DDBJ whole genome shotgun (WGS) entry which is preliminary data.</text>
</comment>
<dbReference type="Proteomes" id="UP000735302">
    <property type="component" value="Unassembled WGS sequence"/>
</dbReference>
<name>A0AAV4D118_9GAST</name>
<sequence length="121" mass="13077">MSTVAVQTDAPWTYRPLQGQATMHIGDWCLTALFLAPPQTPPSDWPFPITSGTPAISPCLSTNPWSNLPSPQPILPILVHRDPYNFPLPSAPSPAHLPTPFPSLRSLNISIPPGLSELPQP</sequence>
<keyword evidence="2" id="KW-1185">Reference proteome</keyword>
<dbReference type="EMBL" id="BLXT01007283">
    <property type="protein sequence ID" value="GFO37681.1"/>
    <property type="molecule type" value="Genomic_DNA"/>
</dbReference>
<evidence type="ECO:0000313" key="2">
    <source>
        <dbReference type="Proteomes" id="UP000735302"/>
    </source>
</evidence>
<protein>
    <submittedName>
        <fullName evidence="1">Uncharacterized protein</fullName>
    </submittedName>
</protein>
<evidence type="ECO:0000313" key="1">
    <source>
        <dbReference type="EMBL" id="GFO37681.1"/>
    </source>
</evidence>
<reference evidence="1 2" key="1">
    <citation type="journal article" date="2021" name="Elife">
        <title>Chloroplast acquisition without the gene transfer in kleptoplastic sea slugs, Plakobranchus ocellatus.</title>
        <authorList>
            <person name="Maeda T."/>
            <person name="Takahashi S."/>
            <person name="Yoshida T."/>
            <person name="Shimamura S."/>
            <person name="Takaki Y."/>
            <person name="Nagai Y."/>
            <person name="Toyoda A."/>
            <person name="Suzuki Y."/>
            <person name="Arimoto A."/>
            <person name="Ishii H."/>
            <person name="Satoh N."/>
            <person name="Nishiyama T."/>
            <person name="Hasebe M."/>
            <person name="Maruyama T."/>
            <person name="Minagawa J."/>
            <person name="Obokata J."/>
            <person name="Shigenobu S."/>
        </authorList>
    </citation>
    <scope>NUCLEOTIDE SEQUENCE [LARGE SCALE GENOMIC DNA]</scope>
</reference>